<keyword evidence="1" id="KW-0812">Transmembrane</keyword>
<dbReference type="CDD" id="cd00037">
    <property type="entry name" value="CLECT"/>
    <property type="match status" value="1"/>
</dbReference>
<keyword evidence="1" id="KW-1133">Transmembrane helix</keyword>
<evidence type="ECO:0000259" key="2">
    <source>
        <dbReference type="PROSITE" id="PS50041"/>
    </source>
</evidence>
<dbReference type="AlphaFoldDB" id="A0A8B6DHC6"/>
<dbReference type="Gene3D" id="3.10.100.10">
    <property type="entry name" value="Mannose-Binding Protein A, subunit A"/>
    <property type="match status" value="1"/>
</dbReference>
<proteinExistence type="predicted"/>
<dbReference type="InterPro" id="IPR001304">
    <property type="entry name" value="C-type_lectin-like"/>
</dbReference>
<gene>
    <name evidence="3" type="ORF">MGAL_10B065026</name>
</gene>
<dbReference type="OrthoDB" id="6337382at2759"/>
<reference evidence="3" key="1">
    <citation type="submission" date="2018-11" db="EMBL/GenBank/DDBJ databases">
        <authorList>
            <person name="Alioto T."/>
            <person name="Alioto T."/>
        </authorList>
    </citation>
    <scope>NUCLEOTIDE SEQUENCE</scope>
</reference>
<organism evidence="3 4">
    <name type="scientific">Mytilus galloprovincialis</name>
    <name type="common">Mediterranean mussel</name>
    <dbReference type="NCBI Taxonomy" id="29158"/>
    <lineage>
        <taxon>Eukaryota</taxon>
        <taxon>Metazoa</taxon>
        <taxon>Spiralia</taxon>
        <taxon>Lophotrochozoa</taxon>
        <taxon>Mollusca</taxon>
        <taxon>Bivalvia</taxon>
        <taxon>Autobranchia</taxon>
        <taxon>Pteriomorphia</taxon>
        <taxon>Mytilida</taxon>
        <taxon>Mytiloidea</taxon>
        <taxon>Mytilidae</taxon>
        <taxon>Mytilinae</taxon>
        <taxon>Mytilus</taxon>
    </lineage>
</organism>
<dbReference type="EMBL" id="UYJE01003413">
    <property type="protein sequence ID" value="VDI19046.1"/>
    <property type="molecule type" value="Genomic_DNA"/>
</dbReference>
<dbReference type="SUPFAM" id="SSF56436">
    <property type="entry name" value="C-type lectin-like"/>
    <property type="match status" value="1"/>
</dbReference>
<dbReference type="Proteomes" id="UP000596742">
    <property type="component" value="Unassembled WGS sequence"/>
</dbReference>
<feature type="transmembrane region" description="Helical" evidence="1">
    <location>
        <begin position="55"/>
        <end position="73"/>
    </location>
</feature>
<comment type="caution">
    <text evidence="3">The sequence shown here is derived from an EMBL/GenBank/DDBJ whole genome shotgun (WGS) entry which is preliminary data.</text>
</comment>
<keyword evidence="1" id="KW-0472">Membrane</keyword>
<evidence type="ECO:0000313" key="4">
    <source>
        <dbReference type="Proteomes" id="UP000596742"/>
    </source>
</evidence>
<dbReference type="Pfam" id="PF00059">
    <property type="entry name" value="Lectin_C"/>
    <property type="match status" value="1"/>
</dbReference>
<protein>
    <recommendedName>
        <fullName evidence="2">C-type lectin domain-containing protein</fullName>
    </recommendedName>
</protein>
<sequence length="230" mass="27063">MVQTTTIKGTNPQPGLEDVYFLIITLDCYSCTAKKNALLRKKEKKLSVSYNSGYFLSYVITLSFQWALLKLHYQRNRASWRGRSKFIIEICTDYMIVCRVNMLRNIKCESATGSFFSIIPILCSWNFVSEQCGTQNASLADINSKNEAVWLEDFSRQHSGIDFWIGGKRDQGIFKWFTHDGQTKNMNYTRWAKDISLLSYKCVELWHVYQYKWYTYGCHMDYNFICKTYL</sequence>
<name>A0A8B6DHC6_MYTGA</name>
<evidence type="ECO:0000256" key="1">
    <source>
        <dbReference type="SAM" id="Phobius"/>
    </source>
</evidence>
<evidence type="ECO:0000313" key="3">
    <source>
        <dbReference type="EMBL" id="VDI19046.1"/>
    </source>
</evidence>
<dbReference type="PROSITE" id="PS50041">
    <property type="entry name" value="C_TYPE_LECTIN_2"/>
    <property type="match status" value="1"/>
</dbReference>
<dbReference type="InterPro" id="IPR016187">
    <property type="entry name" value="CTDL_fold"/>
</dbReference>
<keyword evidence="4" id="KW-1185">Reference proteome</keyword>
<accession>A0A8B6DHC6</accession>
<dbReference type="InterPro" id="IPR016186">
    <property type="entry name" value="C-type_lectin-like/link_sf"/>
</dbReference>
<dbReference type="SMART" id="SM00034">
    <property type="entry name" value="CLECT"/>
    <property type="match status" value="1"/>
</dbReference>
<feature type="domain" description="C-type lectin" evidence="2">
    <location>
        <begin position="124"/>
        <end position="227"/>
    </location>
</feature>